<organism evidence="14 15">
    <name type="scientific">Desulfotruncus arcticus DSM 17038</name>
    <dbReference type="NCBI Taxonomy" id="1121424"/>
    <lineage>
        <taxon>Bacteria</taxon>
        <taxon>Bacillati</taxon>
        <taxon>Bacillota</taxon>
        <taxon>Clostridia</taxon>
        <taxon>Eubacteriales</taxon>
        <taxon>Desulfallaceae</taxon>
        <taxon>Desulfotruncus</taxon>
    </lineage>
</organism>
<gene>
    <name evidence="13" type="primary">queA</name>
    <name evidence="14" type="ORF">SAMN05660649_01888</name>
</gene>
<dbReference type="Gene3D" id="3.40.1780.10">
    <property type="entry name" value="QueA-like"/>
    <property type="match status" value="1"/>
</dbReference>
<dbReference type="Proteomes" id="UP000199337">
    <property type="component" value="Unassembled WGS sequence"/>
</dbReference>
<evidence type="ECO:0000256" key="1">
    <source>
        <dbReference type="ARBA" id="ARBA00004496"/>
    </source>
</evidence>
<dbReference type="PANTHER" id="PTHR30307:SF0">
    <property type="entry name" value="S-ADENOSYLMETHIONINE:TRNA RIBOSYLTRANSFERASE-ISOMERASE"/>
    <property type="match status" value="1"/>
</dbReference>
<comment type="function">
    <text evidence="13">Transfers and isomerizes the ribose moiety from AdoMet to the 7-aminomethyl group of 7-deazaguanine (preQ1-tRNA) to give epoxyqueuosine (oQ-tRNA).</text>
</comment>
<evidence type="ECO:0000256" key="11">
    <source>
        <dbReference type="ARBA" id="ARBA00069325"/>
    </source>
</evidence>
<reference evidence="15" key="1">
    <citation type="submission" date="2016-10" db="EMBL/GenBank/DDBJ databases">
        <authorList>
            <person name="Varghese N."/>
            <person name="Submissions S."/>
        </authorList>
    </citation>
    <scope>NUCLEOTIDE SEQUENCE [LARGE SCALE GENOMIC DNA]</scope>
    <source>
        <strain evidence="15">DSM 17038</strain>
    </source>
</reference>
<keyword evidence="4 13" id="KW-0963">Cytoplasm</keyword>
<dbReference type="SUPFAM" id="SSF111337">
    <property type="entry name" value="QueA-like"/>
    <property type="match status" value="1"/>
</dbReference>
<dbReference type="InterPro" id="IPR036100">
    <property type="entry name" value="QueA_sf"/>
</dbReference>
<name>A0A1I2SJV8_9FIRM</name>
<protein>
    <recommendedName>
        <fullName evidence="11 13">S-adenosylmethionine:tRNA ribosyltransferase-isomerase</fullName>
        <ecNumber evidence="10 13">2.4.99.17</ecNumber>
    </recommendedName>
    <alternativeName>
        <fullName evidence="12 13">Queuosine biosynthesis protein QueA</fullName>
    </alternativeName>
</protein>
<comment type="subcellular location">
    <subcellularLocation>
        <location evidence="1 13">Cytoplasm</location>
    </subcellularLocation>
</comment>
<keyword evidence="6 13" id="KW-0949">S-adenosyl-L-methionine</keyword>
<dbReference type="InterPro" id="IPR042119">
    <property type="entry name" value="QueA_dom2"/>
</dbReference>
<dbReference type="UniPathway" id="UPA00392"/>
<evidence type="ECO:0000313" key="14">
    <source>
        <dbReference type="EMBL" id="SFG51187.1"/>
    </source>
</evidence>
<comment type="pathway">
    <text evidence="2 13">tRNA modification; tRNA-queuosine biosynthesis.</text>
</comment>
<dbReference type="OrthoDB" id="9805933at2"/>
<evidence type="ECO:0000256" key="4">
    <source>
        <dbReference type="ARBA" id="ARBA00022490"/>
    </source>
</evidence>
<dbReference type="Gene3D" id="2.40.10.240">
    <property type="entry name" value="QueA-like"/>
    <property type="match status" value="1"/>
</dbReference>
<proteinExistence type="inferred from homology"/>
<keyword evidence="7 13" id="KW-0671">Queuosine biosynthesis</keyword>
<dbReference type="FunFam" id="2.40.10.240:FF:000002">
    <property type="entry name" value="S-adenosylmethionine:tRNA ribosyltransferase-isomerase"/>
    <property type="match status" value="1"/>
</dbReference>
<comment type="subunit">
    <text evidence="3 13">Monomer.</text>
</comment>
<dbReference type="EMBL" id="FOOX01000005">
    <property type="protein sequence ID" value="SFG51187.1"/>
    <property type="molecule type" value="Genomic_DNA"/>
</dbReference>
<comment type="catalytic activity">
    <reaction evidence="8 13">
        <text>7-aminomethyl-7-carbaguanosine(34) in tRNA + S-adenosyl-L-methionine = epoxyqueuosine(34) in tRNA + adenine + L-methionine + 2 H(+)</text>
        <dbReference type="Rhea" id="RHEA:32155"/>
        <dbReference type="Rhea" id="RHEA-COMP:10342"/>
        <dbReference type="Rhea" id="RHEA-COMP:18582"/>
        <dbReference type="ChEBI" id="CHEBI:15378"/>
        <dbReference type="ChEBI" id="CHEBI:16708"/>
        <dbReference type="ChEBI" id="CHEBI:57844"/>
        <dbReference type="ChEBI" id="CHEBI:59789"/>
        <dbReference type="ChEBI" id="CHEBI:82833"/>
        <dbReference type="ChEBI" id="CHEBI:194443"/>
        <dbReference type="EC" id="2.4.99.17"/>
    </reaction>
</comment>
<dbReference type="Pfam" id="PF02547">
    <property type="entry name" value="Queuosine_synth"/>
    <property type="match status" value="1"/>
</dbReference>
<dbReference type="STRING" id="341036.SAMN05660649_01888"/>
<keyword evidence="15" id="KW-1185">Reference proteome</keyword>
<evidence type="ECO:0000256" key="3">
    <source>
        <dbReference type="ARBA" id="ARBA00011245"/>
    </source>
</evidence>
<evidence type="ECO:0000256" key="10">
    <source>
        <dbReference type="ARBA" id="ARBA00066503"/>
    </source>
</evidence>
<dbReference type="NCBIfam" id="TIGR00113">
    <property type="entry name" value="queA"/>
    <property type="match status" value="1"/>
</dbReference>
<dbReference type="NCBIfam" id="NF001140">
    <property type="entry name" value="PRK00147.1"/>
    <property type="match status" value="1"/>
</dbReference>
<evidence type="ECO:0000256" key="9">
    <source>
        <dbReference type="ARBA" id="ARBA00061210"/>
    </source>
</evidence>
<comment type="similarity">
    <text evidence="9 13">Belongs to the QueA family.</text>
</comment>
<dbReference type="GO" id="GO:0008616">
    <property type="term" value="P:tRNA queuosine(34) biosynthetic process"/>
    <property type="evidence" value="ECO:0007669"/>
    <property type="project" value="UniProtKB-UniRule"/>
</dbReference>
<dbReference type="GO" id="GO:0005737">
    <property type="term" value="C:cytoplasm"/>
    <property type="evidence" value="ECO:0007669"/>
    <property type="project" value="UniProtKB-SubCell"/>
</dbReference>
<evidence type="ECO:0000256" key="13">
    <source>
        <dbReference type="HAMAP-Rule" id="MF_00113"/>
    </source>
</evidence>
<evidence type="ECO:0000256" key="6">
    <source>
        <dbReference type="ARBA" id="ARBA00022691"/>
    </source>
</evidence>
<dbReference type="InterPro" id="IPR042118">
    <property type="entry name" value="QueA_dom1"/>
</dbReference>
<evidence type="ECO:0000256" key="7">
    <source>
        <dbReference type="ARBA" id="ARBA00022785"/>
    </source>
</evidence>
<dbReference type="InterPro" id="IPR003699">
    <property type="entry name" value="QueA"/>
</dbReference>
<evidence type="ECO:0000256" key="12">
    <source>
        <dbReference type="ARBA" id="ARBA00076160"/>
    </source>
</evidence>
<dbReference type="AlphaFoldDB" id="A0A1I2SJV8"/>
<evidence type="ECO:0000256" key="2">
    <source>
        <dbReference type="ARBA" id="ARBA00004691"/>
    </source>
</evidence>
<accession>A0A1I2SJV8</accession>
<dbReference type="EC" id="2.4.99.17" evidence="10 13"/>
<dbReference type="PANTHER" id="PTHR30307">
    <property type="entry name" value="S-ADENOSYLMETHIONINE:TRNA RIBOSYLTRANSFERASE-ISOMERASE"/>
    <property type="match status" value="1"/>
</dbReference>
<evidence type="ECO:0000256" key="5">
    <source>
        <dbReference type="ARBA" id="ARBA00022679"/>
    </source>
</evidence>
<evidence type="ECO:0000313" key="15">
    <source>
        <dbReference type="Proteomes" id="UP000199337"/>
    </source>
</evidence>
<keyword evidence="5 13" id="KW-0808">Transferase</keyword>
<dbReference type="FunFam" id="3.40.1780.10:FF:000001">
    <property type="entry name" value="S-adenosylmethionine:tRNA ribosyltransferase-isomerase"/>
    <property type="match status" value="1"/>
</dbReference>
<dbReference type="RefSeq" id="WP_092470954.1">
    <property type="nucleotide sequence ID" value="NZ_FOOX01000005.1"/>
</dbReference>
<dbReference type="GO" id="GO:0051075">
    <property type="term" value="F:S-adenosylmethionine:tRNA ribosyltransferase-isomerase activity"/>
    <property type="evidence" value="ECO:0007669"/>
    <property type="project" value="UniProtKB-EC"/>
</dbReference>
<sequence>MKITDFDYYLPEELIAQDPAPRRDESRLMVLRKSGGAPEHRTFKDIVEYIDPRDVLVINNTKVIPARLWGKKEGTGTVIEVLLLTRINDHTWETLVRPGRRVRPGTKIIFGDELKGTAQEVLAGGCRKISFDYQGQFEPILDKLGSMPLPPYIKKEPADPQRYQTVYARYPGSAAAPTAGLHFTPDLLEQIKNRGTAVTSVILHVGLGTFRPVKVEDITEHKMHSEYYEIPVDTETIINNKQTGGRTIAVGTTTTRCLETSGLPGGQVRSGTGRTDIFIYPGYDFKVVDGLITNFHLPRSTLLMMVSALVGRERLLSAYEEAVRMRYRFFSFGDAMLII</sequence>
<keyword evidence="14" id="KW-0413">Isomerase</keyword>
<evidence type="ECO:0000256" key="8">
    <source>
        <dbReference type="ARBA" id="ARBA00052751"/>
    </source>
</evidence>
<dbReference type="HAMAP" id="MF_00113">
    <property type="entry name" value="QueA"/>
    <property type="match status" value="1"/>
</dbReference>